<evidence type="ECO:0000256" key="4">
    <source>
        <dbReference type="ARBA" id="ARBA00022737"/>
    </source>
</evidence>
<accession>A0A5P1ETJ3</accession>
<dbReference type="EMBL" id="CM007385">
    <property type="protein sequence ID" value="ONK67861.1"/>
    <property type="molecule type" value="Genomic_DNA"/>
</dbReference>
<dbReference type="PANTHER" id="PTHR11480">
    <property type="entry name" value="SAPOSIN-RELATED"/>
    <property type="match status" value="1"/>
</dbReference>
<protein>
    <recommendedName>
        <fullName evidence="10">Pulmonary surfactant-associated protein B</fullName>
    </recommendedName>
    <alternativeName>
        <fullName evidence="11">Pulmonary surfactant-associated proteolipid SPL(Phe)</fullName>
    </alternativeName>
</protein>
<organism evidence="13 14">
    <name type="scientific">Asparagus officinalis</name>
    <name type="common">Garden asparagus</name>
    <dbReference type="NCBI Taxonomy" id="4686"/>
    <lineage>
        <taxon>Eukaryota</taxon>
        <taxon>Viridiplantae</taxon>
        <taxon>Streptophyta</taxon>
        <taxon>Embryophyta</taxon>
        <taxon>Tracheophyta</taxon>
        <taxon>Spermatophyta</taxon>
        <taxon>Magnoliopsida</taxon>
        <taxon>Liliopsida</taxon>
        <taxon>Asparagales</taxon>
        <taxon>Asparagaceae</taxon>
        <taxon>Asparagoideae</taxon>
        <taxon>Asparagus</taxon>
    </lineage>
</organism>
<keyword evidence="14" id="KW-1185">Reference proteome</keyword>
<dbReference type="GO" id="GO:0004190">
    <property type="term" value="F:aspartic-type endopeptidase activity"/>
    <property type="evidence" value="ECO:0007669"/>
    <property type="project" value="UniProtKB-KW"/>
</dbReference>
<evidence type="ECO:0000256" key="11">
    <source>
        <dbReference type="ARBA" id="ARBA00041785"/>
    </source>
</evidence>
<dbReference type="InterPro" id="IPR007856">
    <property type="entry name" value="SapB_1"/>
</dbReference>
<keyword evidence="5" id="KW-0378">Hydrolase</keyword>
<evidence type="ECO:0000313" key="13">
    <source>
        <dbReference type="EMBL" id="ONK67861.1"/>
    </source>
</evidence>
<dbReference type="PROSITE" id="PS50015">
    <property type="entry name" value="SAP_B"/>
    <property type="match status" value="1"/>
</dbReference>
<dbReference type="GO" id="GO:0006629">
    <property type="term" value="P:lipid metabolic process"/>
    <property type="evidence" value="ECO:0007669"/>
    <property type="project" value="InterPro"/>
</dbReference>
<keyword evidence="8" id="KW-0325">Glycoprotein</keyword>
<keyword evidence="5" id="KW-0645">Protease</keyword>
<evidence type="ECO:0000256" key="2">
    <source>
        <dbReference type="ARBA" id="ARBA00022525"/>
    </source>
</evidence>
<keyword evidence="3" id="KW-0732">Signal</keyword>
<dbReference type="SUPFAM" id="SSF47862">
    <property type="entry name" value="Saposin"/>
    <property type="match status" value="2"/>
</dbReference>
<gene>
    <name evidence="13" type="ORF">A4U43_C05F4570</name>
</gene>
<dbReference type="Proteomes" id="UP000243459">
    <property type="component" value="Chromosome 5"/>
</dbReference>
<comment type="subcellular location">
    <subcellularLocation>
        <location evidence="1">Secreted</location>
        <location evidence="1">Extracellular space</location>
    </subcellularLocation>
</comment>
<dbReference type="SMART" id="SM00741">
    <property type="entry name" value="SapB"/>
    <property type="match status" value="2"/>
</dbReference>
<evidence type="ECO:0000256" key="1">
    <source>
        <dbReference type="ARBA" id="ARBA00004239"/>
    </source>
</evidence>
<keyword evidence="4" id="KW-0677">Repeat</keyword>
<evidence type="ECO:0000256" key="8">
    <source>
        <dbReference type="ARBA" id="ARBA00023180"/>
    </source>
</evidence>
<feature type="domain" description="Saposin B-type" evidence="12">
    <location>
        <begin position="84"/>
        <end position="164"/>
    </location>
</feature>
<evidence type="ECO:0000256" key="3">
    <source>
        <dbReference type="ARBA" id="ARBA00022729"/>
    </source>
</evidence>
<dbReference type="InterPro" id="IPR008138">
    <property type="entry name" value="SapB_2"/>
</dbReference>
<evidence type="ECO:0000256" key="10">
    <source>
        <dbReference type="ARBA" id="ARBA00041094"/>
    </source>
</evidence>
<dbReference type="PANTHER" id="PTHR11480:SF3">
    <property type="entry name" value="BCDNA.GH08312"/>
    <property type="match status" value="1"/>
</dbReference>
<reference evidence="14" key="1">
    <citation type="journal article" date="2017" name="Nat. Commun.">
        <title>The asparagus genome sheds light on the origin and evolution of a young Y chromosome.</title>
        <authorList>
            <person name="Harkess A."/>
            <person name="Zhou J."/>
            <person name="Xu C."/>
            <person name="Bowers J.E."/>
            <person name="Van der Hulst R."/>
            <person name="Ayyampalayam S."/>
            <person name="Mercati F."/>
            <person name="Riccardi P."/>
            <person name="McKain M.R."/>
            <person name="Kakrana A."/>
            <person name="Tang H."/>
            <person name="Ray J."/>
            <person name="Groenendijk J."/>
            <person name="Arikit S."/>
            <person name="Mathioni S.M."/>
            <person name="Nakano M."/>
            <person name="Shan H."/>
            <person name="Telgmann-Rauber A."/>
            <person name="Kanno A."/>
            <person name="Yue Z."/>
            <person name="Chen H."/>
            <person name="Li W."/>
            <person name="Chen Y."/>
            <person name="Xu X."/>
            <person name="Zhang Y."/>
            <person name="Luo S."/>
            <person name="Chen H."/>
            <person name="Gao J."/>
            <person name="Mao Z."/>
            <person name="Pires J.C."/>
            <person name="Luo M."/>
            <person name="Kudrna D."/>
            <person name="Wing R.A."/>
            <person name="Meyers B.C."/>
            <person name="Yi K."/>
            <person name="Kong H."/>
            <person name="Lavrijsen P."/>
            <person name="Sunseri F."/>
            <person name="Falavigna A."/>
            <person name="Ye Y."/>
            <person name="Leebens-Mack J.H."/>
            <person name="Chen G."/>
        </authorList>
    </citation>
    <scope>NUCLEOTIDE SEQUENCE [LARGE SCALE GENOMIC DNA]</scope>
    <source>
        <strain evidence="14">cv. DH0086</strain>
    </source>
</reference>
<dbReference type="InterPro" id="IPR011001">
    <property type="entry name" value="Saposin-like"/>
</dbReference>
<keyword evidence="6" id="KW-0865">Zymogen</keyword>
<dbReference type="Gramene" id="ONK67861">
    <property type="protein sequence ID" value="ONK67861"/>
    <property type="gene ID" value="A4U43_C05F4570"/>
</dbReference>
<proteinExistence type="predicted"/>
<sequence length="173" mass="19544">MWSLCQEYAAQVVEFFSKNETKSDIISTLHQACSRLHDFKHECALMVDYFAPLFFTEISTTQPELFREKVNLCGKMVPVSLPKRSDACTLCHHVVAEVLNKLHMPDTQLEIIETLMKGCSKLQDFVQECKQLVFQYGPAIVAKAEKYLEGKDICAHIHECKSASLGDLLLSSA</sequence>
<dbReference type="Pfam" id="PF05184">
    <property type="entry name" value="SapB_1"/>
    <property type="match status" value="2"/>
</dbReference>
<dbReference type="OMA" id="MRSANRY"/>
<keyword evidence="5" id="KW-0064">Aspartyl protease</keyword>
<keyword evidence="2" id="KW-0964">Secreted</keyword>
<evidence type="ECO:0000259" key="12">
    <source>
        <dbReference type="PROSITE" id="PS50015"/>
    </source>
</evidence>
<evidence type="ECO:0000256" key="9">
    <source>
        <dbReference type="ARBA" id="ARBA00037221"/>
    </source>
</evidence>
<dbReference type="InterPro" id="IPR008139">
    <property type="entry name" value="SaposinB_dom"/>
</dbReference>
<dbReference type="InterPro" id="IPR051428">
    <property type="entry name" value="Sphingo_Act-Surfact_Prot"/>
</dbReference>
<evidence type="ECO:0000256" key="7">
    <source>
        <dbReference type="ARBA" id="ARBA00023157"/>
    </source>
</evidence>
<dbReference type="GO" id="GO:0005576">
    <property type="term" value="C:extracellular region"/>
    <property type="evidence" value="ECO:0007669"/>
    <property type="project" value="UniProtKB-SubCell"/>
</dbReference>
<dbReference type="Gene3D" id="1.10.225.10">
    <property type="entry name" value="Saposin-like"/>
    <property type="match status" value="2"/>
</dbReference>
<evidence type="ECO:0000256" key="5">
    <source>
        <dbReference type="ARBA" id="ARBA00022750"/>
    </source>
</evidence>
<dbReference type="Pfam" id="PF03489">
    <property type="entry name" value="SapB_2"/>
    <property type="match status" value="1"/>
</dbReference>
<comment type="function">
    <text evidence="9">Pulmonary surfactant-associated proteins promote alveolar stability by lowering the surface tension at the air-liquid interface in the peripheral air spaces. SP-B increases the collapse pressure of palmitic acid to nearly 70 millinewtons per meter.</text>
</comment>
<dbReference type="FunFam" id="1.10.225.10:FF:000008">
    <property type="entry name" value="Pulmonary surfactant-associated protein B"/>
    <property type="match status" value="1"/>
</dbReference>
<name>A0A5P1ETJ3_ASPOF</name>
<keyword evidence="7" id="KW-1015">Disulfide bond</keyword>
<dbReference type="AlphaFoldDB" id="A0A5P1ETJ3"/>
<evidence type="ECO:0000256" key="6">
    <source>
        <dbReference type="ARBA" id="ARBA00023145"/>
    </source>
</evidence>
<evidence type="ECO:0000313" key="14">
    <source>
        <dbReference type="Proteomes" id="UP000243459"/>
    </source>
</evidence>